<sequence length="51" mass="5866">MHWIVWLLIAWLMLSVVAALVFGRVIAARDRHETPPPLEDHSSDETWRDAG</sequence>
<dbReference type="EMBL" id="JAUTXY010000012">
    <property type="protein sequence ID" value="MEE2060403.1"/>
    <property type="molecule type" value="Genomic_DNA"/>
</dbReference>
<gene>
    <name evidence="2" type="ORF">Q7514_23045</name>
</gene>
<reference evidence="2 3" key="1">
    <citation type="submission" date="2023-07" db="EMBL/GenBank/DDBJ databases">
        <authorList>
            <person name="Girao M."/>
            <person name="Carvalho M.F."/>
        </authorList>
    </citation>
    <scope>NUCLEOTIDE SEQUENCE [LARGE SCALE GENOMIC DNA]</scope>
    <source>
        <strain evidence="2 3">YIM65754</strain>
    </source>
</reference>
<evidence type="ECO:0000313" key="2">
    <source>
        <dbReference type="EMBL" id="MEE2060403.1"/>
    </source>
</evidence>
<organism evidence="2 3">
    <name type="scientific">Rhodococcus artemisiae</name>
    <dbReference type="NCBI Taxonomy" id="714159"/>
    <lineage>
        <taxon>Bacteria</taxon>
        <taxon>Bacillati</taxon>
        <taxon>Actinomycetota</taxon>
        <taxon>Actinomycetes</taxon>
        <taxon>Mycobacteriales</taxon>
        <taxon>Nocardiaceae</taxon>
        <taxon>Rhodococcus</taxon>
    </lineage>
</organism>
<name>A0ABU7LFU1_9NOCA</name>
<keyword evidence="3" id="KW-1185">Reference proteome</keyword>
<proteinExistence type="predicted"/>
<evidence type="ECO:0000256" key="1">
    <source>
        <dbReference type="SAM" id="MobiDB-lite"/>
    </source>
</evidence>
<accession>A0ABU7LFU1</accession>
<evidence type="ECO:0000313" key="3">
    <source>
        <dbReference type="Proteomes" id="UP001336020"/>
    </source>
</evidence>
<feature type="region of interest" description="Disordered" evidence="1">
    <location>
        <begin position="32"/>
        <end position="51"/>
    </location>
</feature>
<comment type="caution">
    <text evidence="2">The sequence shown here is derived from an EMBL/GenBank/DDBJ whole genome shotgun (WGS) entry which is preliminary data.</text>
</comment>
<dbReference type="RefSeq" id="WP_330135587.1">
    <property type="nucleotide sequence ID" value="NZ_JAUTXY010000012.1"/>
</dbReference>
<protein>
    <submittedName>
        <fullName evidence="2">Uncharacterized protein</fullName>
    </submittedName>
</protein>
<dbReference type="Proteomes" id="UP001336020">
    <property type="component" value="Unassembled WGS sequence"/>
</dbReference>